<dbReference type="InterPro" id="IPR001867">
    <property type="entry name" value="OmpR/PhoB-type_DNA-bd"/>
</dbReference>
<name>A0A6J5AN26_9BURK</name>
<keyword evidence="9" id="KW-1185">Reference proteome</keyword>
<dbReference type="PANTHER" id="PTHR48111:SF40">
    <property type="entry name" value="PHOSPHATE REGULON TRANSCRIPTIONAL REGULATORY PROTEIN PHOB"/>
    <property type="match status" value="1"/>
</dbReference>
<dbReference type="AlphaFoldDB" id="A0A6J5AN26"/>
<dbReference type="GO" id="GO:0006355">
    <property type="term" value="P:regulation of DNA-templated transcription"/>
    <property type="evidence" value="ECO:0007669"/>
    <property type="project" value="InterPro"/>
</dbReference>
<dbReference type="GO" id="GO:0000156">
    <property type="term" value="F:phosphorelay response regulator activity"/>
    <property type="evidence" value="ECO:0007669"/>
    <property type="project" value="TreeGrafter"/>
</dbReference>
<evidence type="ECO:0000256" key="3">
    <source>
        <dbReference type="ARBA" id="ARBA00023125"/>
    </source>
</evidence>
<dbReference type="InterPro" id="IPR011006">
    <property type="entry name" value="CheY-like_superfamily"/>
</dbReference>
<dbReference type="PROSITE" id="PS50110">
    <property type="entry name" value="RESPONSE_REGULATORY"/>
    <property type="match status" value="1"/>
</dbReference>
<dbReference type="CDD" id="cd00383">
    <property type="entry name" value="trans_reg_C"/>
    <property type="match status" value="1"/>
</dbReference>
<dbReference type="PROSITE" id="PS51755">
    <property type="entry name" value="OMPR_PHOB"/>
    <property type="match status" value="1"/>
</dbReference>
<keyword evidence="3 5" id="KW-0238">DNA-binding</keyword>
<dbReference type="InterPro" id="IPR001789">
    <property type="entry name" value="Sig_transdc_resp-reg_receiver"/>
</dbReference>
<dbReference type="InterPro" id="IPR016032">
    <property type="entry name" value="Sig_transdc_resp-reg_C-effctor"/>
</dbReference>
<evidence type="ECO:0000256" key="5">
    <source>
        <dbReference type="PROSITE-ProRule" id="PRU01091"/>
    </source>
</evidence>
<proteinExistence type="predicted"/>
<evidence type="ECO:0000256" key="2">
    <source>
        <dbReference type="ARBA" id="ARBA00023012"/>
    </source>
</evidence>
<evidence type="ECO:0000259" key="6">
    <source>
        <dbReference type="PROSITE" id="PS50110"/>
    </source>
</evidence>
<dbReference type="GO" id="GO:0005829">
    <property type="term" value="C:cytosol"/>
    <property type="evidence" value="ECO:0007669"/>
    <property type="project" value="TreeGrafter"/>
</dbReference>
<dbReference type="Pfam" id="PF00486">
    <property type="entry name" value="Trans_reg_C"/>
    <property type="match status" value="1"/>
</dbReference>
<feature type="domain" description="Response regulatory" evidence="6">
    <location>
        <begin position="2"/>
        <end position="117"/>
    </location>
</feature>
<dbReference type="GO" id="GO:0032993">
    <property type="term" value="C:protein-DNA complex"/>
    <property type="evidence" value="ECO:0007669"/>
    <property type="project" value="TreeGrafter"/>
</dbReference>
<dbReference type="Proteomes" id="UP000494255">
    <property type="component" value="Unassembled WGS sequence"/>
</dbReference>
<keyword evidence="2" id="KW-0902">Two-component regulatory system</keyword>
<dbReference type="PANTHER" id="PTHR48111">
    <property type="entry name" value="REGULATOR OF RPOS"/>
    <property type="match status" value="1"/>
</dbReference>
<dbReference type="EMBL" id="CADIKC010000002">
    <property type="protein sequence ID" value="CAB3677000.1"/>
    <property type="molecule type" value="Genomic_DNA"/>
</dbReference>
<feature type="domain" description="OmpR/PhoB-type" evidence="7">
    <location>
        <begin position="127"/>
        <end position="226"/>
    </location>
</feature>
<accession>A0A6J5AN26</accession>
<evidence type="ECO:0000313" key="9">
    <source>
        <dbReference type="Proteomes" id="UP000494255"/>
    </source>
</evidence>
<evidence type="ECO:0000313" key="8">
    <source>
        <dbReference type="EMBL" id="CAB3677000.1"/>
    </source>
</evidence>
<evidence type="ECO:0000256" key="1">
    <source>
        <dbReference type="ARBA" id="ARBA00022553"/>
    </source>
</evidence>
<reference evidence="8 9" key="1">
    <citation type="submission" date="2020-04" db="EMBL/GenBank/DDBJ databases">
        <authorList>
            <person name="De Canck E."/>
        </authorList>
    </citation>
    <scope>NUCLEOTIDE SEQUENCE [LARGE SCALE GENOMIC DNA]</scope>
    <source>
        <strain evidence="8 9">LMG 24238</strain>
    </source>
</reference>
<evidence type="ECO:0008006" key="10">
    <source>
        <dbReference type="Google" id="ProtNLM"/>
    </source>
</evidence>
<dbReference type="Gene3D" id="1.10.10.10">
    <property type="entry name" value="Winged helix-like DNA-binding domain superfamily/Winged helix DNA-binding domain"/>
    <property type="match status" value="1"/>
</dbReference>
<gene>
    <name evidence="8" type="ORF">LMG24238_02414</name>
</gene>
<feature type="DNA-binding region" description="OmpR/PhoB-type" evidence="5">
    <location>
        <begin position="127"/>
        <end position="226"/>
    </location>
</feature>
<dbReference type="SUPFAM" id="SSF52172">
    <property type="entry name" value="CheY-like"/>
    <property type="match status" value="1"/>
</dbReference>
<sequence>MLIAIVEISNPDKRAVCETLVRSGYTCEEFKSPDEFMARMQAVIFDLLIVKCDAVDAKVMAFIQTLRSTVGPFLPILVSSREGSQTDIEASLRAGANECTAFGTSKDVLLRSIATWLRWAQYNTTREKQFRVGGYQVCVSRRSIQVRDRTIQLTEKQFDVAMALLTNIGRILSRDHICNLVWGVQLNSFSRRIDTHISALRSELLLDGKNGLQLLTIYGVGYRLMMVDHS</sequence>
<organism evidence="8 9">
    <name type="scientific">Paraburkholderia sediminicola</name>
    <dbReference type="NCBI Taxonomy" id="458836"/>
    <lineage>
        <taxon>Bacteria</taxon>
        <taxon>Pseudomonadati</taxon>
        <taxon>Pseudomonadota</taxon>
        <taxon>Betaproteobacteria</taxon>
        <taxon>Burkholderiales</taxon>
        <taxon>Burkholderiaceae</taxon>
        <taxon>Paraburkholderia</taxon>
    </lineage>
</organism>
<dbReference type="GO" id="GO:0000976">
    <property type="term" value="F:transcription cis-regulatory region binding"/>
    <property type="evidence" value="ECO:0007669"/>
    <property type="project" value="TreeGrafter"/>
</dbReference>
<dbReference type="Gene3D" id="3.40.50.2300">
    <property type="match status" value="1"/>
</dbReference>
<dbReference type="InterPro" id="IPR036388">
    <property type="entry name" value="WH-like_DNA-bd_sf"/>
</dbReference>
<dbReference type="GeneID" id="97041045"/>
<comment type="caution">
    <text evidence="4">Lacks conserved residue(s) required for the propagation of feature annotation.</text>
</comment>
<keyword evidence="1" id="KW-0597">Phosphoprotein</keyword>
<dbReference type="InterPro" id="IPR039420">
    <property type="entry name" value="WalR-like"/>
</dbReference>
<dbReference type="SUPFAM" id="SSF46894">
    <property type="entry name" value="C-terminal effector domain of the bipartite response regulators"/>
    <property type="match status" value="1"/>
</dbReference>
<evidence type="ECO:0000259" key="7">
    <source>
        <dbReference type="PROSITE" id="PS51755"/>
    </source>
</evidence>
<protein>
    <recommendedName>
        <fullName evidence="10">DNA-binding response OmpR family regulator</fullName>
    </recommendedName>
</protein>
<evidence type="ECO:0000256" key="4">
    <source>
        <dbReference type="PROSITE-ProRule" id="PRU00169"/>
    </source>
</evidence>
<dbReference type="RefSeq" id="WP_175050628.1">
    <property type="nucleotide sequence ID" value="NZ_CADIKC010000002.1"/>
</dbReference>
<dbReference type="SMART" id="SM00862">
    <property type="entry name" value="Trans_reg_C"/>
    <property type="match status" value="1"/>
</dbReference>